<organism evidence="1 5">
    <name type="scientific">Candidatus Methanofastidiosum methylothiophilum</name>
    <dbReference type="NCBI Taxonomy" id="1705564"/>
    <lineage>
        <taxon>Archaea</taxon>
        <taxon>Methanobacteriati</taxon>
        <taxon>Methanobacteriota</taxon>
        <taxon>Stenosarchaea group</taxon>
        <taxon>Candidatus Methanofastidiosia</taxon>
        <taxon>Candidatus Methanofastidiosales</taxon>
        <taxon>Candidatus Methanofastidiosaceae</taxon>
        <taxon>Candidatus Methanofastidiosum</taxon>
    </lineage>
</organism>
<accession>A0A150IYB5</accession>
<accession>A0A150IIK8</accession>
<name>A0A150IIK8_9EURY</name>
<accession>A0A150IPA4</accession>
<dbReference type="Gene3D" id="2.130.10.10">
    <property type="entry name" value="YVTN repeat-like/Quinoprotein amine dehydrogenase"/>
    <property type="match status" value="2"/>
</dbReference>
<dbReference type="Proteomes" id="UP000091929">
    <property type="component" value="Unassembled WGS sequence"/>
</dbReference>
<sequence>MVPFTSLGVCTSDRGDDKINKRNLKNIYGVILTFLIIFTNLTLSECENEQISVKWEKDIDSTVKLIEISEDGNYIALGSNNQIYLFTNNGKLLWSFTEPSGGIELNSIALTSDCSYLVAGFGRKSAPQSFAECKVSIPNTSRAYLFDKSGKIVWQYDSKNSIDSVTISPKGNFVLIGTGLEEGKAIILDKERKVISEYSLSSVNSFPQIISPDGDEVVIFNYSLFDPCPFYLNIGKPPSQNLYIIKTDKTEIFKNSYGILLDENIIANSISRNKSFSSLAVGGLKIILNNYNYPVNEQGFVSFLWRTKTRNNAQPFDLDKSWSFNPTSVVESVCLSNEGDILVAGTSGYWKRSEKSIPQKWINDGAVYVFKTNESGKLYWSYKTINPVNSVSISSDNNYILAGSNGAYLFDRYGDLIWKSEENDYAIAKFLNTADSFAYTTKTKIICCKINYSTTKTKELPVEVEKLEEQNTAMNLTNMDTTEKEIVINETKKTQETKNTPGFELPAIIGGSLLAAYILNKRRG</sequence>
<reference evidence="4 5" key="1">
    <citation type="journal article" date="2016" name="ISME J.">
        <title>Chasing the elusive Euryarchaeota class WSA2: genomes reveal a uniquely fastidious methyl-reducing methanogen.</title>
        <authorList>
            <person name="Nobu M.K."/>
            <person name="Narihiro T."/>
            <person name="Kuroda K."/>
            <person name="Mei R."/>
            <person name="Liu W.T."/>
        </authorList>
    </citation>
    <scope>NUCLEOTIDE SEQUENCE [LARGE SCALE GENOMIC DNA]</scope>
    <source>
        <strain evidence="1">B03fssc0709_Meth_Bin005</strain>
        <strain evidence="2">B15fssc0709_Meth_Bin003</strain>
        <strain evidence="3">BMIXfssc0709_Meth_Bin006</strain>
    </source>
</reference>
<dbReference type="EMBL" id="LNJC01000022">
    <property type="protein sequence ID" value="KYC49949.1"/>
    <property type="molecule type" value="Genomic_DNA"/>
</dbReference>
<protein>
    <submittedName>
        <fullName evidence="1">PQQ enzyme repeat protein</fullName>
    </submittedName>
</protein>
<dbReference type="InterPro" id="IPR015943">
    <property type="entry name" value="WD40/YVTN_repeat-like_dom_sf"/>
</dbReference>
<dbReference type="Proteomes" id="UP000092401">
    <property type="component" value="Unassembled WGS sequence"/>
</dbReference>
<comment type="caution">
    <text evidence="1">The sequence shown here is derived from an EMBL/GenBank/DDBJ whole genome shotgun (WGS) entry which is preliminary data.</text>
</comment>
<dbReference type="InterPro" id="IPR036322">
    <property type="entry name" value="WD40_repeat_dom_sf"/>
</dbReference>
<dbReference type="EMBL" id="LNGF01000049">
    <property type="protein sequence ID" value="KYC46718.1"/>
    <property type="molecule type" value="Genomic_DNA"/>
</dbReference>
<evidence type="ECO:0000313" key="2">
    <source>
        <dbReference type="EMBL" id="KYC46718.1"/>
    </source>
</evidence>
<dbReference type="InterPro" id="IPR001680">
    <property type="entry name" value="WD40_rpt"/>
</dbReference>
<evidence type="ECO:0000313" key="5">
    <source>
        <dbReference type="Proteomes" id="UP000092401"/>
    </source>
</evidence>
<dbReference type="SUPFAM" id="SSF50978">
    <property type="entry name" value="WD40 repeat-like"/>
    <property type="match status" value="1"/>
</dbReference>
<evidence type="ECO:0000313" key="3">
    <source>
        <dbReference type="EMBL" id="KYC49949.1"/>
    </source>
</evidence>
<dbReference type="AlphaFoldDB" id="A0A150IIK8"/>
<gene>
    <name evidence="1" type="ORF">APG10_01655</name>
    <name evidence="2" type="ORF">APG11_01720</name>
    <name evidence="3" type="ORF">APG12_01123</name>
</gene>
<dbReference type="Proteomes" id="UP000092403">
    <property type="component" value="Unassembled WGS sequence"/>
</dbReference>
<evidence type="ECO:0000313" key="1">
    <source>
        <dbReference type="EMBL" id="KYC44524.1"/>
    </source>
</evidence>
<proteinExistence type="predicted"/>
<evidence type="ECO:0000313" key="4">
    <source>
        <dbReference type="Proteomes" id="UP000091929"/>
    </source>
</evidence>
<dbReference type="Pfam" id="PF00400">
    <property type="entry name" value="WD40"/>
    <property type="match status" value="1"/>
</dbReference>
<dbReference type="EMBL" id="LNGE01000058">
    <property type="protein sequence ID" value="KYC44524.1"/>
    <property type="molecule type" value="Genomic_DNA"/>
</dbReference>